<feature type="domain" description="HTH araC/xylS-type" evidence="7">
    <location>
        <begin position="104"/>
        <end position="201"/>
    </location>
</feature>
<dbReference type="PROSITE" id="PS01124">
    <property type="entry name" value="HTH_ARAC_FAMILY_2"/>
    <property type="match status" value="1"/>
</dbReference>
<dbReference type="KEGG" id="mprn:Q3V37_25515"/>
<dbReference type="FunFam" id="1.10.10.60:FF:000132">
    <property type="entry name" value="AraC family transcriptional regulator"/>
    <property type="match status" value="1"/>
</dbReference>
<dbReference type="InterPro" id="IPR009057">
    <property type="entry name" value="Homeodomain-like_sf"/>
</dbReference>
<evidence type="ECO:0000256" key="6">
    <source>
        <dbReference type="ARBA" id="ARBA00079449"/>
    </source>
</evidence>
<dbReference type="InterPro" id="IPR018060">
    <property type="entry name" value="HTH_AraC"/>
</dbReference>
<gene>
    <name evidence="8" type="ORF">Q3V37_25515</name>
</gene>
<dbReference type="RefSeq" id="WP_306271905.1">
    <property type="nucleotide sequence ID" value="NZ_CP130472.1"/>
</dbReference>
<dbReference type="Proteomes" id="UP001235874">
    <property type="component" value="Chromosome"/>
</dbReference>
<evidence type="ECO:0000256" key="2">
    <source>
        <dbReference type="ARBA" id="ARBA00023015"/>
    </source>
</evidence>
<dbReference type="SMART" id="SM00342">
    <property type="entry name" value="HTH_ARAC"/>
    <property type="match status" value="1"/>
</dbReference>
<name>A0AAJ6L286_9ACTN</name>
<keyword evidence="2" id="KW-0805">Transcription regulation</keyword>
<evidence type="ECO:0000256" key="4">
    <source>
        <dbReference type="ARBA" id="ARBA00023163"/>
    </source>
</evidence>
<evidence type="ECO:0000256" key="5">
    <source>
        <dbReference type="ARBA" id="ARBA00074140"/>
    </source>
</evidence>
<keyword evidence="4" id="KW-0804">Transcription</keyword>
<organism evidence="8 9">
    <name type="scientific">Micromonospora profundi</name>
    <dbReference type="NCBI Taxonomy" id="1420889"/>
    <lineage>
        <taxon>Bacteria</taxon>
        <taxon>Bacillati</taxon>
        <taxon>Actinomycetota</taxon>
        <taxon>Actinomycetes</taxon>
        <taxon>Micromonosporales</taxon>
        <taxon>Micromonosporaceae</taxon>
        <taxon>Micromonospora</taxon>
    </lineage>
</organism>
<protein>
    <recommendedName>
        <fullName evidence="5">HTH-type transcriptional regulator RipA</fullName>
    </recommendedName>
    <alternativeName>
        <fullName evidence="6">Repressor of iron proteins A</fullName>
    </alternativeName>
</protein>
<evidence type="ECO:0000256" key="1">
    <source>
        <dbReference type="ARBA" id="ARBA00022491"/>
    </source>
</evidence>
<evidence type="ECO:0000313" key="8">
    <source>
        <dbReference type="EMBL" id="WLS44711.1"/>
    </source>
</evidence>
<dbReference type="GO" id="GO:0003700">
    <property type="term" value="F:DNA-binding transcription factor activity"/>
    <property type="evidence" value="ECO:0007669"/>
    <property type="project" value="InterPro"/>
</dbReference>
<proteinExistence type="predicted"/>
<evidence type="ECO:0000256" key="3">
    <source>
        <dbReference type="ARBA" id="ARBA00023125"/>
    </source>
</evidence>
<dbReference type="PANTHER" id="PTHR11019:SF199">
    <property type="entry name" value="HTH-TYPE TRANSCRIPTIONAL REGULATOR NIMR"/>
    <property type="match status" value="1"/>
</dbReference>
<accession>A0AAJ6L286</accession>
<dbReference type="AlphaFoldDB" id="A0AAJ6L286"/>
<dbReference type="SUPFAM" id="SSF46689">
    <property type="entry name" value="Homeodomain-like"/>
    <property type="match status" value="1"/>
</dbReference>
<keyword evidence="1" id="KW-0678">Repressor</keyword>
<evidence type="ECO:0000313" key="9">
    <source>
        <dbReference type="Proteomes" id="UP001235874"/>
    </source>
</evidence>
<dbReference type="GO" id="GO:0043565">
    <property type="term" value="F:sequence-specific DNA binding"/>
    <property type="evidence" value="ECO:0007669"/>
    <property type="project" value="InterPro"/>
</dbReference>
<evidence type="ECO:0000259" key="7">
    <source>
        <dbReference type="PROSITE" id="PS01124"/>
    </source>
</evidence>
<sequence length="207" mass="22441">MGAGPAYALFVPAGLPHAHLAHTRSVIATVLLVDAPSTLTETGEPTLVFLTELARHVVPALVDHHRDGTERPALHAVLVQELASRGPTPRSCLRLPEPRDPRLVALAETLRQDPADPRGLAQHARALATSQRTLSRLMATELGLSFPRWRAMLRLVAALDDLAAGRSVSETAHRCGFTSTSAFIALFRSVLHVTPGRYQRHLTDDEA</sequence>
<dbReference type="PANTHER" id="PTHR11019">
    <property type="entry name" value="HTH-TYPE TRANSCRIPTIONAL REGULATOR NIMR"/>
    <property type="match status" value="1"/>
</dbReference>
<dbReference type="Gene3D" id="1.10.10.60">
    <property type="entry name" value="Homeodomain-like"/>
    <property type="match status" value="1"/>
</dbReference>
<keyword evidence="9" id="KW-1185">Reference proteome</keyword>
<dbReference type="Pfam" id="PF12833">
    <property type="entry name" value="HTH_18"/>
    <property type="match status" value="1"/>
</dbReference>
<keyword evidence="3" id="KW-0238">DNA-binding</keyword>
<reference evidence="8 9" key="1">
    <citation type="submission" date="2023-07" db="EMBL/GenBank/DDBJ databases">
        <title>Micromonospora profundi TRM 95458 converts glycerol to a new osmotic compound.</title>
        <authorList>
            <person name="Lu D."/>
        </authorList>
    </citation>
    <scope>NUCLEOTIDE SEQUENCE [LARGE SCALE GENOMIC DNA]</scope>
    <source>
        <strain evidence="8 9">TRM95458</strain>
    </source>
</reference>
<dbReference type="EMBL" id="CP130472">
    <property type="protein sequence ID" value="WLS44711.1"/>
    <property type="molecule type" value="Genomic_DNA"/>
</dbReference>